<dbReference type="Proteomes" id="UP000063308">
    <property type="component" value="Chromosome"/>
</dbReference>
<name>A0A0E4BX79_9BRAD</name>
<sequence>MLNLEEDDPRALWEVADKLFHTRDKDQRASMDAELMAAGRIVLKNEWKKIINEIRGVGEQ</sequence>
<protein>
    <submittedName>
        <fullName evidence="1">Uncharacterized protein</fullName>
    </submittedName>
</protein>
<organism evidence="1 2">
    <name type="scientific">Bradyrhizobium diazoefficiens</name>
    <dbReference type="NCBI Taxonomy" id="1355477"/>
    <lineage>
        <taxon>Bacteria</taxon>
        <taxon>Pseudomonadati</taxon>
        <taxon>Pseudomonadota</taxon>
        <taxon>Alphaproteobacteria</taxon>
        <taxon>Hyphomicrobiales</taxon>
        <taxon>Nitrobacteraceae</taxon>
        <taxon>Bradyrhizobium</taxon>
    </lineage>
</organism>
<dbReference type="AlphaFoldDB" id="A0A0E4BX79"/>
<accession>A0A0E4BX79</accession>
<proteinExistence type="predicted"/>
<evidence type="ECO:0000313" key="1">
    <source>
        <dbReference type="EMBL" id="BAR62411.1"/>
    </source>
</evidence>
<gene>
    <name evidence="1" type="ORF">NK6_9272</name>
</gene>
<dbReference type="EMBL" id="AP014685">
    <property type="protein sequence ID" value="BAR62411.1"/>
    <property type="molecule type" value="Genomic_DNA"/>
</dbReference>
<reference evidence="1 2" key="1">
    <citation type="submission" date="2014-11" db="EMBL/GenBank/DDBJ databases">
        <title>Symbiosis island explosion on the genome of extra-slow-growing strains of soybean bradyrhizobia with massive insertion sequences.</title>
        <authorList>
            <person name="Iida T."/>
            <person name="Minamisawa K."/>
        </authorList>
    </citation>
    <scope>NUCLEOTIDE SEQUENCE [LARGE SCALE GENOMIC DNA]</scope>
    <source>
        <strain evidence="1 2">NK6</strain>
    </source>
</reference>
<evidence type="ECO:0000313" key="2">
    <source>
        <dbReference type="Proteomes" id="UP000063308"/>
    </source>
</evidence>